<dbReference type="Proteomes" id="UP001230504">
    <property type="component" value="Unassembled WGS sequence"/>
</dbReference>
<evidence type="ECO:0000313" key="2">
    <source>
        <dbReference type="Proteomes" id="UP001230504"/>
    </source>
</evidence>
<accession>A0AAD8PK58</accession>
<sequence length="206" mass="23899">MFPYVDHTHHVPDFVFEIGNPSIHDPISMLRLYAPSTDAWEATHPSHRRCFIGHPCYVTGDKYCARTSYLSMFHHAYGTCHRWSPDHIYCRDPTSEIEKRMFPECAECGVLVEIWDLILINRRLLDDKEQVTTVEDRKLVQNSIGAYIKAYELRRAAHVAGMRNKADDLFEAQVRFAKEGIEAPSAKTTSWWLTLMDKFAVFIKGY</sequence>
<protein>
    <submittedName>
        <fullName evidence="1">Uncharacterized protein</fullName>
    </submittedName>
</protein>
<comment type="caution">
    <text evidence="1">The sequence shown here is derived from an EMBL/GenBank/DDBJ whole genome shotgun (WGS) entry which is preliminary data.</text>
</comment>
<dbReference type="EMBL" id="JAHLJV010000180">
    <property type="protein sequence ID" value="KAK1565889.1"/>
    <property type="molecule type" value="Genomic_DNA"/>
</dbReference>
<dbReference type="RefSeq" id="XP_060407142.1">
    <property type="nucleotide sequence ID" value="XM_060559443.1"/>
</dbReference>
<keyword evidence="2" id="KW-1185">Reference proteome</keyword>
<dbReference type="GeneID" id="85443683"/>
<dbReference type="AlphaFoldDB" id="A0AAD8PK58"/>
<name>A0AAD8PK58_9PEZI</name>
<organism evidence="1 2">
    <name type="scientific">Colletotrichum navitas</name>
    <dbReference type="NCBI Taxonomy" id="681940"/>
    <lineage>
        <taxon>Eukaryota</taxon>
        <taxon>Fungi</taxon>
        <taxon>Dikarya</taxon>
        <taxon>Ascomycota</taxon>
        <taxon>Pezizomycotina</taxon>
        <taxon>Sordariomycetes</taxon>
        <taxon>Hypocreomycetidae</taxon>
        <taxon>Glomerellales</taxon>
        <taxon>Glomerellaceae</taxon>
        <taxon>Colletotrichum</taxon>
        <taxon>Colletotrichum graminicola species complex</taxon>
    </lineage>
</organism>
<reference evidence="1" key="1">
    <citation type="submission" date="2021-06" db="EMBL/GenBank/DDBJ databases">
        <title>Comparative genomics, transcriptomics and evolutionary studies reveal genomic signatures of adaptation to plant cell wall in hemibiotrophic fungi.</title>
        <authorList>
            <consortium name="DOE Joint Genome Institute"/>
            <person name="Baroncelli R."/>
            <person name="Diaz J.F."/>
            <person name="Benocci T."/>
            <person name="Peng M."/>
            <person name="Battaglia E."/>
            <person name="Haridas S."/>
            <person name="Andreopoulos W."/>
            <person name="Labutti K."/>
            <person name="Pangilinan J."/>
            <person name="Floch G.L."/>
            <person name="Makela M.R."/>
            <person name="Henrissat B."/>
            <person name="Grigoriev I.V."/>
            <person name="Crouch J.A."/>
            <person name="De Vries R.P."/>
            <person name="Sukno S.A."/>
            <person name="Thon M.R."/>
        </authorList>
    </citation>
    <scope>NUCLEOTIDE SEQUENCE</scope>
    <source>
        <strain evidence="1">CBS 125086</strain>
    </source>
</reference>
<gene>
    <name evidence="1" type="ORF">LY79DRAFT_573178</name>
</gene>
<evidence type="ECO:0000313" key="1">
    <source>
        <dbReference type="EMBL" id="KAK1565889.1"/>
    </source>
</evidence>
<proteinExistence type="predicted"/>